<protein>
    <submittedName>
        <fullName evidence="2">Alpha/beta hydrolase</fullName>
    </submittedName>
</protein>
<organism evidence="2 3">
    <name type="scientific">Actinoplanes awajinensis subsp. mycoplanecinus</name>
    <dbReference type="NCBI Taxonomy" id="135947"/>
    <lineage>
        <taxon>Bacteria</taxon>
        <taxon>Bacillati</taxon>
        <taxon>Actinomycetota</taxon>
        <taxon>Actinomycetes</taxon>
        <taxon>Micromonosporales</taxon>
        <taxon>Micromonosporaceae</taxon>
        <taxon>Actinoplanes</taxon>
    </lineage>
</organism>
<dbReference type="AlphaFoldDB" id="A0A101JH84"/>
<evidence type="ECO:0000313" key="3">
    <source>
        <dbReference type="Proteomes" id="UP000053244"/>
    </source>
</evidence>
<name>A0A101JH84_9ACTN</name>
<accession>A0A101JH84</accession>
<dbReference type="PRINTS" id="PR00111">
    <property type="entry name" value="ABHYDROLASE"/>
</dbReference>
<reference evidence="2 3" key="1">
    <citation type="submission" date="2015-10" db="EMBL/GenBank/DDBJ databases">
        <authorList>
            <person name="Gilbert D.G."/>
        </authorList>
    </citation>
    <scope>NUCLEOTIDE SEQUENCE [LARGE SCALE GENOMIC DNA]</scope>
    <source>
        <strain evidence="2 3">NRRL B-16712</strain>
    </source>
</reference>
<dbReference type="PANTHER" id="PTHR43798">
    <property type="entry name" value="MONOACYLGLYCEROL LIPASE"/>
    <property type="match status" value="1"/>
</dbReference>
<sequence>MTSLTHDRRGAGPPLLLIHGIGSHWQVWAPLLDRLAPHRDVISVDLPGFGTSPLWPAPAAGVTPGSVPHLAGLVESFLDTLGLGAVEVGGSSMGGGIALELGRRGRASAVTAFSPVGFWPAGGGRWGRFVVGAARAGSTTLDPLLPRLLATRAGRAALCSVFYAHPSRLDPQECLSAARALARAPGFTASRTAFGGLTPWSGADIGPLAGVPVTIAWGTRDAVLPYRRQAFRARAALPGARHVTLPGCGHLPFPDAPDRCAELLLSAQSQ</sequence>
<dbReference type="Pfam" id="PF00561">
    <property type="entry name" value="Abhydrolase_1"/>
    <property type="match status" value="1"/>
</dbReference>
<dbReference type="Proteomes" id="UP000053244">
    <property type="component" value="Unassembled WGS sequence"/>
</dbReference>
<dbReference type="GO" id="GO:0016787">
    <property type="term" value="F:hydrolase activity"/>
    <property type="evidence" value="ECO:0007669"/>
    <property type="project" value="UniProtKB-KW"/>
</dbReference>
<comment type="caution">
    <text evidence="2">The sequence shown here is derived from an EMBL/GenBank/DDBJ whole genome shotgun (WGS) entry which is preliminary data.</text>
</comment>
<keyword evidence="3" id="KW-1185">Reference proteome</keyword>
<dbReference type="InterPro" id="IPR050266">
    <property type="entry name" value="AB_hydrolase_sf"/>
</dbReference>
<dbReference type="GO" id="GO:0016020">
    <property type="term" value="C:membrane"/>
    <property type="evidence" value="ECO:0007669"/>
    <property type="project" value="TreeGrafter"/>
</dbReference>
<evidence type="ECO:0000313" key="2">
    <source>
        <dbReference type="EMBL" id="KUL26803.1"/>
    </source>
</evidence>
<dbReference type="PANTHER" id="PTHR43798:SF33">
    <property type="entry name" value="HYDROLASE, PUTATIVE (AFU_ORTHOLOGUE AFUA_2G14860)-RELATED"/>
    <property type="match status" value="1"/>
</dbReference>
<evidence type="ECO:0000259" key="1">
    <source>
        <dbReference type="Pfam" id="PF00561"/>
    </source>
</evidence>
<keyword evidence="2" id="KW-0378">Hydrolase</keyword>
<dbReference type="InterPro" id="IPR000073">
    <property type="entry name" value="AB_hydrolase_1"/>
</dbReference>
<dbReference type="RefSeq" id="WP_067701451.1">
    <property type="nucleotide sequence ID" value="NZ_LLZH01000304.1"/>
</dbReference>
<proteinExistence type="predicted"/>
<dbReference type="Gene3D" id="3.40.50.1820">
    <property type="entry name" value="alpha/beta hydrolase"/>
    <property type="match status" value="1"/>
</dbReference>
<dbReference type="EMBL" id="LLZH01000304">
    <property type="protein sequence ID" value="KUL26803.1"/>
    <property type="molecule type" value="Genomic_DNA"/>
</dbReference>
<dbReference type="InterPro" id="IPR029058">
    <property type="entry name" value="AB_hydrolase_fold"/>
</dbReference>
<gene>
    <name evidence="2" type="ORF">ADL15_37085</name>
</gene>
<feature type="domain" description="AB hydrolase-1" evidence="1">
    <location>
        <begin position="13"/>
        <end position="257"/>
    </location>
</feature>
<dbReference type="SUPFAM" id="SSF53474">
    <property type="entry name" value="alpha/beta-Hydrolases"/>
    <property type="match status" value="1"/>
</dbReference>